<reference evidence="5 6" key="1">
    <citation type="submission" date="2016-10" db="EMBL/GenBank/DDBJ databases">
        <authorList>
            <person name="de Groot N.N."/>
        </authorList>
    </citation>
    <scope>NUCLEOTIDE SEQUENCE [LARGE SCALE GENOMIC DNA]</scope>
    <source>
        <strain evidence="5 6">DSM 22024</strain>
    </source>
</reference>
<evidence type="ECO:0000256" key="2">
    <source>
        <dbReference type="ARBA" id="ARBA00022679"/>
    </source>
</evidence>
<proteinExistence type="predicted"/>
<evidence type="ECO:0000313" key="5">
    <source>
        <dbReference type="EMBL" id="SDS55584.1"/>
    </source>
</evidence>
<dbReference type="CDD" id="cd02440">
    <property type="entry name" value="AdoMet_MTases"/>
    <property type="match status" value="1"/>
</dbReference>
<dbReference type="Proteomes" id="UP000198983">
    <property type="component" value="Chromosome I"/>
</dbReference>
<dbReference type="Pfam" id="PF13489">
    <property type="entry name" value="Methyltransf_23"/>
    <property type="match status" value="1"/>
</dbReference>
<dbReference type="STRING" id="117157.SAMN04489717_3071"/>
<accession>A0A1H1T5Y8</accession>
<protein>
    <submittedName>
        <fullName evidence="5">Glycosyltransferase involved in cell wall bisynthesis</fullName>
    </submittedName>
</protein>
<dbReference type="Gene3D" id="3.40.50.150">
    <property type="entry name" value="Vaccinia Virus protein VP39"/>
    <property type="match status" value="1"/>
</dbReference>
<dbReference type="Pfam" id="PF13692">
    <property type="entry name" value="Glyco_trans_1_4"/>
    <property type="match status" value="1"/>
</dbReference>
<name>A0A1H1T5Y8_9ACTN</name>
<organism evidence="5 6">
    <name type="scientific">Actinopolymorpha singaporensis</name>
    <dbReference type="NCBI Taxonomy" id="117157"/>
    <lineage>
        <taxon>Bacteria</taxon>
        <taxon>Bacillati</taxon>
        <taxon>Actinomycetota</taxon>
        <taxon>Actinomycetes</taxon>
        <taxon>Propionibacteriales</taxon>
        <taxon>Actinopolymorphaceae</taxon>
        <taxon>Actinopolymorpha</taxon>
    </lineage>
</organism>
<dbReference type="EMBL" id="LT629732">
    <property type="protein sequence ID" value="SDS55584.1"/>
    <property type="molecule type" value="Genomic_DNA"/>
</dbReference>
<dbReference type="PANTHER" id="PTHR43464:SF19">
    <property type="entry name" value="UBIQUINONE BIOSYNTHESIS O-METHYLTRANSFERASE, MITOCHONDRIAL"/>
    <property type="match status" value="1"/>
</dbReference>
<feature type="region of interest" description="Disordered" evidence="4">
    <location>
        <begin position="592"/>
        <end position="616"/>
    </location>
</feature>
<dbReference type="GO" id="GO:0032259">
    <property type="term" value="P:methylation"/>
    <property type="evidence" value="ECO:0007669"/>
    <property type="project" value="UniProtKB-KW"/>
</dbReference>
<keyword evidence="3" id="KW-0949">S-adenosyl-L-methionine</keyword>
<dbReference type="InterPro" id="IPR029063">
    <property type="entry name" value="SAM-dependent_MTases_sf"/>
</dbReference>
<dbReference type="AlphaFoldDB" id="A0A1H1T5Y8"/>
<keyword evidence="1" id="KW-0489">Methyltransferase</keyword>
<dbReference type="PANTHER" id="PTHR43464">
    <property type="entry name" value="METHYLTRANSFERASE"/>
    <property type="match status" value="1"/>
</dbReference>
<evidence type="ECO:0000256" key="4">
    <source>
        <dbReference type="SAM" id="MobiDB-lite"/>
    </source>
</evidence>
<evidence type="ECO:0000313" key="6">
    <source>
        <dbReference type="Proteomes" id="UP000198983"/>
    </source>
</evidence>
<feature type="region of interest" description="Disordered" evidence="4">
    <location>
        <begin position="381"/>
        <end position="409"/>
    </location>
</feature>
<dbReference type="GO" id="GO:0008168">
    <property type="term" value="F:methyltransferase activity"/>
    <property type="evidence" value="ECO:0007669"/>
    <property type="project" value="UniProtKB-KW"/>
</dbReference>
<gene>
    <name evidence="5" type="ORF">SAMN04489717_3071</name>
</gene>
<dbReference type="SUPFAM" id="SSF53756">
    <property type="entry name" value="UDP-Glycosyltransferase/glycogen phosphorylase"/>
    <property type="match status" value="1"/>
</dbReference>
<evidence type="ECO:0000256" key="1">
    <source>
        <dbReference type="ARBA" id="ARBA00022603"/>
    </source>
</evidence>
<feature type="compositionally biased region" description="Pro residues" evidence="4">
    <location>
        <begin position="400"/>
        <end position="409"/>
    </location>
</feature>
<dbReference type="SUPFAM" id="SSF53335">
    <property type="entry name" value="S-adenosyl-L-methionine-dependent methyltransferases"/>
    <property type="match status" value="1"/>
</dbReference>
<evidence type="ECO:0000256" key="3">
    <source>
        <dbReference type="ARBA" id="ARBA00022691"/>
    </source>
</evidence>
<dbReference type="Gene3D" id="3.40.50.2000">
    <property type="entry name" value="Glycogen Phosphorylase B"/>
    <property type="match status" value="1"/>
</dbReference>
<sequence>MSVAVRVVMFGTYDTSTHPRVGILAEGLRRHGAEVAECNAPLGIDTAGRVEILRRPWLVASLAARILGCWWRLVVDARALPRPDVVLVGYLGHFDVLLARLLFRRTTIVLDHLVFAADTARDRGETGGVRQALLRALDRAALSCADVIVVDTEEHRGLVPERRRHRAVVVPVGVGEEWFAAARLPGGPRHDVGAVIAAGERRAEPLRVVFFGVFTPLQGAPVIGTAIGLLASEPIEVTMIGHGQDLARTRAAAAGDPRVRWLDWVAPAELPGLVAEHDVCLGIFGTGPKALRVVPNKVFQGAAAGCAVVTSDTAPQRRAFGDAVVYVPAGSAIALATALRRLRRDPEKVAALRAAAGRVAREHFAPEEVVRPLLDRLVAPAPTTDRVPRTSSAPASLAPSVPPPSVLPPSVLPPLSPNAWLRWDVVAGMLPADAESVLEVGCGQGGFGARLAQRYDYLGLEPAPESCAVARARLAGAGGRGEIRNGDLSVLWGGEVFDLVCAFEVIEHIEHDEKALAEWAGRVRPGGWLLLSAPAFQHRYGPGDAVVGHFRRYEPDGLARMLREAGLEQVEVRRYGGPLGYVLEGARNQISRQRQRQAGSMAERTKGSGRFLQPRSPLHGAVTEYATLPFRLLQRGFPGHGPGLVARARRPE</sequence>
<keyword evidence="6" id="KW-1185">Reference proteome</keyword>
<keyword evidence="2 5" id="KW-0808">Transferase</keyword>